<dbReference type="AlphaFoldDB" id="A0A939K145"/>
<comment type="caution">
    <text evidence="5">The sequence shown here is derived from an EMBL/GenBank/DDBJ whole genome shotgun (WGS) entry which is preliminary data.</text>
</comment>
<evidence type="ECO:0000256" key="3">
    <source>
        <dbReference type="SAM" id="MobiDB-lite"/>
    </source>
</evidence>
<dbReference type="RefSeq" id="WP_207336633.1">
    <property type="nucleotide sequence ID" value="NZ_JAFMYU010000014.1"/>
</dbReference>
<gene>
    <name evidence="5" type="ORF">J2I48_16775</name>
</gene>
<dbReference type="SUPFAM" id="SSF53933">
    <property type="entry name" value="Microbial ribonucleases"/>
    <property type="match status" value="1"/>
</dbReference>
<evidence type="ECO:0000256" key="1">
    <source>
        <dbReference type="ARBA" id="ARBA00022722"/>
    </source>
</evidence>
<evidence type="ECO:0000256" key="2">
    <source>
        <dbReference type="ARBA" id="ARBA00022801"/>
    </source>
</evidence>
<evidence type="ECO:0000313" key="5">
    <source>
        <dbReference type="EMBL" id="MBO0932666.1"/>
    </source>
</evidence>
<dbReference type="EMBL" id="JAFMYU010000014">
    <property type="protein sequence ID" value="MBO0932666.1"/>
    <property type="molecule type" value="Genomic_DNA"/>
</dbReference>
<protein>
    <submittedName>
        <fullName evidence="5">Ribonuclease</fullName>
    </submittedName>
</protein>
<reference evidence="5 6" key="1">
    <citation type="submission" date="2021-03" db="EMBL/GenBank/DDBJ databases">
        <title>Fibrella sp. HMF5036 genome sequencing and assembly.</title>
        <authorList>
            <person name="Kang H."/>
            <person name="Kim H."/>
            <person name="Bae S."/>
            <person name="Joh K."/>
        </authorList>
    </citation>
    <scope>NUCLEOTIDE SEQUENCE [LARGE SCALE GENOMIC DNA]</scope>
    <source>
        <strain evidence="5 6">HMF5036</strain>
    </source>
</reference>
<dbReference type="GO" id="GO:0016787">
    <property type="term" value="F:hydrolase activity"/>
    <property type="evidence" value="ECO:0007669"/>
    <property type="project" value="UniProtKB-KW"/>
</dbReference>
<keyword evidence="4" id="KW-0732">Signal</keyword>
<organism evidence="5 6">
    <name type="scientific">Fibrella aquatilis</name>
    <dbReference type="NCBI Taxonomy" id="2817059"/>
    <lineage>
        <taxon>Bacteria</taxon>
        <taxon>Pseudomonadati</taxon>
        <taxon>Bacteroidota</taxon>
        <taxon>Cytophagia</taxon>
        <taxon>Cytophagales</taxon>
        <taxon>Spirosomataceae</taxon>
        <taxon>Fibrella</taxon>
    </lineage>
</organism>
<dbReference type="Proteomes" id="UP000664795">
    <property type="component" value="Unassembled WGS sequence"/>
</dbReference>
<evidence type="ECO:0000313" key="6">
    <source>
        <dbReference type="Proteomes" id="UP000664795"/>
    </source>
</evidence>
<accession>A0A939K145</accession>
<feature type="region of interest" description="Disordered" evidence="3">
    <location>
        <begin position="26"/>
        <end position="77"/>
    </location>
</feature>
<feature type="compositionally biased region" description="Basic residues" evidence="3">
    <location>
        <begin position="35"/>
        <end position="45"/>
    </location>
</feature>
<dbReference type="InterPro" id="IPR000026">
    <property type="entry name" value="N1-like"/>
</dbReference>
<sequence length="166" mass="18949">MRHFLFLFLLFGASILADCQSSTKEAATTEQGQSSRKKHHRRHYNKQYQQRDSSSSITGYQQDTRSTRTGSARRQAAPIPRKAYDVLAYVRANGRAMDGYVGGRRFGNFENHLPRSGPDGKPIDYQEWDVNPKVPGQNRGTERLITGSDGRAWYTSDHYNTFTELK</sequence>
<keyword evidence="1" id="KW-0540">Nuclease</keyword>
<feature type="compositionally biased region" description="Polar residues" evidence="3">
    <location>
        <begin position="46"/>
        <end position="72"/>
    </location>
</feature>
<feature type="signal peptide" evidence="4">
    <location>
        <begin position="1"/>
        <end position="17"/>
    </location>
</feature>
<evidence type="ECO:0000256" key="4">
    <source>
        <dbReference type="SAM" id="SignalP"/>
    </source>
</evidence>
<proteinExistence type="predicted"/>
<dbReference type="GO" id="GO:0003723">
    <property type="term" value="F:RNA binding"/>
    <property type="evidence" value="ECO:0007669"/>
    <property type="project" value="InterPro"/>
</dbReference>
<dbReference type="InterPro" id="IPR016191">
    <property type="entry name" value="Ribonuclease/ribotoxin"/>
</dbReference>
<name>A0A939K145_9BACT</name>
<dbReference type="GO" id="GO:0004521">
    <property type="term" value="F:RNA endonuclease activity"/>
    <property type="evidence" value="ECO:0007669"/>
    <property type="project" value="InterPro"/>
</dbReference>
<dbReference type="Pfam" id="PF00545">
    <property type="entry name" value="Ribonuclease"/>
    <property type="match status" value="1"/>
</dbReference>
<feature type="chain" id="PRO_5037280904" evidence="4">
    <location>
        <begin position="18"/>
        <end position="166"/>
    </location>
</feature>
<dbReference type="Gene3D" id="3.10.450.30">
    <property type="entry name" value="Microbial ribonucleases"/>
    <property type="match status" value="1"/>
</dbReference>
<keyword evidence="2" id="KW-0378">Hydrolase</keyword>
<keyword evidence="6" id="KW-1185">Reference proteome</keyword>